<dbReference type="Proteomes" id="UP000049495">
    <property type="component" value="Unassembled WGS sequence"/>
</dbReference>
<reference evidence="4" key="2">
    <citation type="submission" date="2014-06" db="EMBL/GenBank/DDBJ databases">
        <authorList>
            <person name="Le Roux Frederique"/>
        </authorList>
    </citation>
    <scope>NUCLEOTIDE SEQUENCE [LARGE SCALE GENOMIC DNA]</scope>
    <source>
        <strain evidence="4">J5-5</strain>
    </source>
</reference>
<dbReference type="EMBL" id="CCJX01000166">
    <property type="protein sequence ID" value="CDT66195.1"/>
    <property type="molecule type" value="Genomic_DNA"/>
</dbReference>
<sequence>MVTVIDCMRVMASNAVKIAALKKQHQAVSRAINTRKGQHTADLRLSFCLIIFNPSHLSC</sequence>
<protein>
    <submittedName>
        <fullName evidence="1">Uncharacterized protein</fullName>
    </submittedName>
</protein>
<evidence type="ECO:0000313" key="4">
    <source>
        <dbReference type="Proteomes" id="UP000049495"/>
    </source>
</evidence>
<organism evidence="1 4">
    <name type="scientific">Vibrio crassostreae</name>
    <dbReference type="NCBI Taxonomy" id="246167"/>
    <lineage>
        <taxon>Bacteria</taxon>
        <taxon>Pseudomonadati</taxon>
        <taxon>Pseudomonadota</taxon>
        <taxon>Gammaproteobacteria</taxon>
        <taxon>Vibrionales</taxon>
        <taxon>Vibrionaceae</taxon>
        <taxon>Vibrio</taxon>
    </lineage>
</organism>
<evidence type="ECO:0000313" key="2">
    <source>
        <dbReference type="EMBL" id="CDT66195.1"/>
    </source>
</evidence>
<evidence type="ECO:0000313" key="3">
    <source>
        <dbReference type="Proteomes" id="UP000049077"/>
    </source>
</evidence>
<gene>
    <name evidence="2" type="ORF">VCR4J5_780030</name>
    <name evidence="1" type="ORF">VCR5J5_240144</name>
</gene>
<reference evidence="1 3" key="1">
    <citation type="submission" date="2014-06" db="EMBL/GenBank/DDBJ databases">
        <authorList>
            <person name="Le Roux F."/>
        </authorList>
    </citation>
    <scope>NUCLEOTIDE SEQUENCE</scope>
    <source>
        <strain evidence="2 3">J5-4</strain>
        <strain evidence="1">J5-5</strain>
    </source>
</reference>
<evidence type="ECO:0000313" key="1">
    <source>
        <dbReference type="EMBL" id="CDT30619.1"/>
    </source>
</evidence>
<keyword evidence="3" id="KW-1185">Reference proteome</keyword>
<dbReference type="EMBL" id="CCJV01000083">
    <property type="protein sequence ID" value="CDT30619.1"/>
    <property type="molecule type" value="Genomic_DNA"/>
</dbReference>
<dbReference type="AlphaFoldDB" id="A0A822MUT2"/>
<comment type="caution">
    <text evidence="1">The sequence shown here is derived from an EMBL/GenBank/DDBJ whole genome shotgun (WGS) entry which is preliminary data.</text>
</comment>
<accession>A0A822MUT2</accession>
<dbReference type="Proteomes" id="UP000049077">
    <property type="component" value="Unassembled WGS sequence"/>
</dbReference>
<name>A0A822MUT2_9VIBR</name>
<proteinExistence type="predicted"/>